<dbReference type="Gene3D" id="1.20.1420.30">
    <property type="entry name" value="NCX, central ion-binding region"/>
    <property type="match status" value="2"/>
</dbReference>
<feature type="transmembrane region" description="Helical" evidence="8">
    <location>
        <begin position="62"/>
        <end position="82"/>
    </location>
</feature>
<dbReference type="InterPro" id="IPR004837">
    <property type="entry name" value="NaCa_Exmemb"/>
</dbReference>
<proteinExistence type="predicted"/>
<dbReference type="AlphaFoldDB" id="A0AAN5C6U0"/>
<name>A0AAN5C6U0_9BILA</name>
<sequence length="582" mass="63333">MLSFFANFASNDSISDDDGLYCTPDSAWNFTETCAYVSSTDACGGGGWLEWASLVYCEEDPVAKWFIVAGGCLFLVLLFLMLTSSADDFFSPNIATIVAHLNISESVAGVTFLAFGNGAPDIFGAIASVLGAPQPKADLALGSLLGGAIFVTLVVHAAVVITTPFKCAFWSTTRDLVFLIVTTTGILCFFVFFHQIQLWQPLSFLGIYVVYLTVVFITDYVKRKRSANTVRDIASAITPVITINNGDGEKKDFTNIIGASIPAFNFDENEEQEANDFIVVHHHVYRRETLTSRRNTIRSIAESKGWFAQLLSFFAIDYGDEEDEKKTPSTFDKIKAFIFWPIIALFKLTIPLAEAPWSKPLAIIHAVLVPQCILFNTQFIIFVPIEGGPGLYAYAPIISILLILFISCATTVSAEPRFYKLTYSLLGFVSSVAWIYCISTGVVGIVNMLGVVSGINQTVLGLTVIAWANSVSDLVADIAVAKQGFPRMAVAATIGGPLFNILIGFGLPFTIAKLMGDPVPIALDGINLVMIVFLFISVITTLITVVVFKGRLSRVYGIALVVIYAVFLVFIILAETGILVWI</sequence>
<reference evidence="11" key="1">
    <citation type="submission" date="2022-10" db="EMBL/GenBank/DDBJ databases">
        <title>Genome assembly of Pristionchus species.</title>
        <authorList>
            <person name="Yoshida K."/>
            <person name="Sommer R.J."/>
        </authorList>
    </citation>
    <scope>NUCLEOTIDE SEQUENCE [LARGE SCALE GENOMIC DNA]</scope>
    <source>
        <strain evidence="11">RS5460</strain>
    </source>
</reference>
<keyword evidence="3" id="KW-0050">Antiport</keyword>
<feature type="transmembrane region" description="Helical" evidence="8">
    <location>
        <begin position="362"/>
        <end position="385"/>
    </location>
</feature>
<feature type="transmembrane region" description="Helical" evidence="8">
    <location>
        <begin position="391"/>
        <end position="413"/>
    </location>
</feature>
<evidence type="ECO:0000259" key="9">
    <source>
        <dbReference type="Pfam" id="PF01699"/>
    </source>
</evidence>
<protein>
    <recommendedName>
        <fullName evidence="9">Sodium/calcium exchanger membrane region domain-containing protein</fullName>
    </recommendedName>
</protein>
<dbReference type="InterPro" id="IPR044880">
    <property type="entry name" value="NCX_ion-bd_dom_sf"/>
</dbReference>
<accession>A0AAN5C6U0</accession>
<feature type="domain" description="Sodium/calcium exchanger membrane region" evidence="9">
    <location>
        <begin position="74"/>
        <end position="216"/>
    </location>
</feature>
<organism evidence="10 11">
    <name type="scientific">Pristionchus mayeri</name>
    <dbReference type="NCBI Taxonomy" id="1317129"/>
    <lineage>
        <taxon>Eukaryota</taxon>
        <taxon>Metazoa</taxon>
        <taxon>Ecdysozoa</taxon>
        <taxon>Nematoda</taxon>
        <taxon>Chromadorea</taxon>
        <taxon>Rhabditida</taxon>
        <taxon>Rhabditina</taxon>
        <taxon>Diplogasteromorpha</taxon>
        <taxon>Diplogasteroidea</taxon>
        <taxon>Neodiplogasteridae</taxon>
        <taxon>Pristionchus</taxon>
    </lineage>
</organism>
<keyword evidence="4" id="KW-0109">Calcium transport</keyword>
<evidence type="ECO:0000256" key="5">
    <source>
        <dbReference type="ARBA" id="ARBA00022692"/>
    </source>
</evidence>
<feature type="transmembrane region" description="Helical" evidence="8">
    <location>
        <begin position="488"/>
        <end position="508"/>
    </location>
</feature>
<dbReference type="Proteomes" id="UP001328107">
    <property type="component" value="Unassembled WGS sequence"/>
</dbReference>
<evidence type="ECO:0000256" key="2">
    <source>
        <dbReference type="ARBA" id="ARBA00022448"/>
    </source>
</evidence>
<feature type="transmembrane region" description="Helical" evidence="8">
    <location>
        <begin position="176"/>
        <end position="196"/>
    </location>
</feature>
<feature type="transmembrane region" description="Helical" evidence="8">
    <location>
        <begin position="139"/>
        <end position="164"/>
    </location>
</feature>
<dbReference type="GO" id="GO:0006874">
    <property type="term" value="P:intracellular calcium ion homeostasis"/>
    <property type="evidence" value="ECO:0007669"/>
    <property type="project" value="TreeGrafter"/>
</dbReference>
<feature type="transmembrane region" description="Helical" evidence="8">
    <location>
        <begin position="202"/>
        <end position="221"/>
    </location>
</feature>
<keyword evidence="11" id="KW-1185">Reference proteome</keyword>
<evidence type="ECO:0000256" key="3">
    <source>
        <dbReference type="ARBA" id="ARBA00022449"/>
    </source>
</evidence>
<keyword evidence="5 8" id="KW-0812">Transmembrane</keyword>
<feature type="transmembrane region" description="Helical" evidence="8">
    <location>
        <begin position="555"/>
        <end position="581"/>
    </location>
</feature>
<evidence type="ECO:0000256" key="6">
    <source>
        <dbReference type="ARBA" id="ARBA00022989"/>
    </source>
</evidence>
<feature type="transmembrane region" description="Helical" evidence="8">
    <location>
        <begin position="528"/>
        <end position="548"/>
    </location>
</feature>
<evidence type="ECO:0000256" key="7">
    <source>
        <dbReference type="ARBA" id="ARBA00023136"/>
    </source>
</evidence>
<evidence type="ECO:0000313" key="11">
    <source>
        <dbReference type="Proteomes" id="UP001328107"/>
    </source>
</evidence>
<dbReference type="Pfam" id="PF01699">
    <property type="entry name" value="Na_Ca_ex"/>
    <property type="match status" value="2"/>
</dbReference>
<evidence type="ECO:0000256" key="8">
    <source>
        <dbReference type="SAM" id="Phobius"/>
    </source>
</evidence>
<keyword evidence="4" id="KW-0106">Calcium</keyword>
<dbReference type="InterPro" id="IPR051359">
    <property type="entry name" value="CaCA_antiporter"/>
</dbReference>
<comment type="caution">
    <text evidence="10">The sequence shown here is derived from an EMBL/GenBank/DDBJ whole genome shotgun (WGS) entry which is preliminary data.</text>
</comment>
<dbReference type="PANTHER" id="PTHR12266:SF0">
    <property type="entry name" value="MITOCHONDRIAL SODIUM_CALCIUM EXCHANGER PROTEIN"/>
    <property type="match status" value="1"/>
</dbReference>
<dbReference type="GO" id="GO:0016020">
    <property type="term" value="C:membrane"/>
    <property type="evidence" value="ECO:0007669"/>
    <property type="project" value="UniProtKB-SubCell"/>
</dbReference>
<evidence type="ECO:0000256" key="4">
    <source>
        <dbReference type="ARBA" id="ARBA00022568"/>
    </source>
</evidence>
<keyword evidence="6 8" id="KW-1133">Transmembrane helix</keyword>
<dbReference type="PANTHER" id="PTHR12266">
    <property type="entry name" value="NA+/CA2+ K+ INDEPENDENT EXCHANGER"/>
    <property type="match status" value="1"/>
</dbReference>
<evidence type="ECO:0000256" key="1">
    <source>
        <dbReference type="ARBA" id="ARBA00004141"/>
    </source>
</evidence>
<feature type="domain" description="Sodium/calcium exchanger membrane region" evidence="9">
    <location>
        <begin position="424"/>
        <end position="572"/>
    </location>
</feature>
<dbReference type="EMBL" id="BTRK01000001">
    <property type="protein sequence ID" value="GMR30666.1"/>
    <property type="molecule type" value="Genomic_DNA"/>
</dbReference>
<dbReference type="GO" id="GO:0005432">
    <property type="term" value="F:calcium:sodium antiporter activity"/>
    <property type="evidence" value="ECO:0007669"/>
    <property type="project" value="TreeGrafter"/>
</dbReference>
<feature type="transmembrane region" description="Helical" evidence="8">
    <location>
        <begin position="425"/>
        <end position="449"/>
    </location>
</feature>
<feature type="transmembrane region" description="Helical" evidence="8">
    <location>
        <begin position="336"/>
        <end position="355"/>
    </location>
</feature>
<gene>
    <name evidence="10" type="ORF">PMAYCL1PPCAC_00861</name>
</gene>
<keyword evidence="7 8" id="KW-0472">Membrane</keyword>
<keyword evidence="2" id="KW-0813">Transport</keyword>
<evidence type="ECO:0000313" key="10">
    <source>
        <dbReference type="EMBL" id="GMR30666.1"/>
    </source>
</evidence>
<comment type="subcellular location">
    <subcellularLocation>
        <location evidence="1">Membrane</location>
        <topology evidence="1">Multi-pass membrane protein</topology>
    </subcellularLocation>
</comment>
<keyword evidence="4" id="KW-0406">Ion transport</keyword>